<reference evidence="2" key="1">
    <citation type="submission" date="2014-09" db="EMBL/GenBank/DDBJ databases">
        <authorList>
            <person name="Sharma Rahul"/>
            <person name="Thines Marco"/>
        </authorList>
    </citation>
    <scope>NUCLEOTIDE SEQUENCE [LARGE SCALE GENOMIC DNA]</scope>
</reference>
<dbReference type="Proteomes" id="UP000054928">
    <property type="component" value="Unassembled WGS sequence"/>
</dbReference>
<name>A0A0P1ATD5_PLAHL</name>
<evidence type="ECO:0000313" key="2">
    <source>
        <dbReference type="Proteomes" id="UP000054928"/>
    </source>
</evidence>
<sequence length="63" mass="7206">MVATLEAQYGMVSGQVDLDIKKRIKALRKNNIKSVTFPIEDDLEHHRVIEVLARIADARLKTF</sequence>
<protein>
    <submittedName>
        <fullName evidence="1">Uncharacterized protein</fullName>
    </submittedName>
</protein>
<dbReference type="GeneID" id="36396823"/>
<proteinExistence type="predicted"/>
<keyword evidence="2" id="KW-1185">Reference proteome</keyword>
<evidence type="ECO:0000313" key="1">
    <source>
        <dbReference type="EMBL" id="CEG45476.1"/>
    </source>
</evidence>
<accession>A0A0P1ATD5</accession>
<dbReference type="RefSeq" id="XP_024581845.1">
    <property type="nucleotide sequence ID" value="XM_024716226.1"/>
</dbReference>
<dbReference type="AlphaFoldDB" id="A0A0P1ATD5"/>
<dbReference type="EMBL" id="CCYD01001572">
    <property type="protein sequence ID" value="CEG45476.1"/>
    <property type="molecule type" value="Genomic_DNA"/>
</dbReference>
<organism evidence="1 2">
    <name type="scientific">Plasmopara halstedii</name>
    <name type="common">Downy mildew of sunflower</name>
    <dbReference type="NCBI Taxonomy" id="4781"/>
    <lineage>
        <taxon>Eukaryota</taxon>
        <taxon>Sar</taxon>
        <taxon>Stramenopiles</taxon>
        <taxon>Oomycota</taxon>
        <taxon>Peronosporomycetes</taxon>
        <taxon>Peronosporales</taxon>
        <taxon>Peronosporaceae</taxon>
        <taxon>Plasmopara</taxon>
    </lineage>
</organism>